<accession>A0A7K1Y291</accession>
<dbReference type="Proteomes" id="UP000451233">
    <property type="component" value="Unassembled WGS sequence"/>
</dbReference>
<protein>
    <submittedName>
        <fullName evidence="1">Uncharacterized protein</fullName>
    </submittedName>
</protein>
<dbReference type="EMBL" id="WVHS01000005">
    <property type="protein sequence ID" value="MXV17375.1"/>
    <property type="molecule type" value="Genomic_DNA"/>
</dbReference>
<organism evidence="1 2">
    <name type="scientific">Hufsiella ginkgonis</name>
    <dbReference type="NCBI Taxonomy" id="2695274"/>
    <lineage>
        <taxon>Bacteria</taxon>
        <taxon>Pseudomonadati</taxon>
        <taxon>Bacteroidota</taxon>
        <taxon>Sphingobacteriia</taxon>
        <taxon>Sphingobacteriales</taxon>
        <taxon>Sphingobacteriaceae</taxon>
        <taxon>Hufsiella</taxon>
    </lineage>
</organism>
<reference evidence="1 2" key="1">
    <citation type="submission" date="2019-11" db="EMBL/GenBank/DDBJ databases">
        <title>Pedobacter sp. HMF7056 Genome sequencing and assembly.</title>
        <authorList>
            <person name="Kang H."/>
            <person name="Kim H."/>
            <person name="Joh K."/>
        </authorList>
    </citation>
    <scope>NUCLEOTIDE SEQUENCE [LARGE SCALE GENOMIC DNA]</scope>
    <source>
        <strain evidence="1 2">HMF7056</strain>
    </source>
</reference>
<evidence type="ECO:0000313" key="2">
    <source>
        <dbReference type="Proteomes" id="UP000451233"/>
    </source>
</evidence>
<gene>
    <name evidence="1" type="ORF">GS398_18905</name>
</gene>
<evidence type="ECO:0000313" key="1">
    <source>
        <dbReference type="EMBL" id="MXV17375.1"/>
    </source>
</evidence>
<dbReference type="AlphaFoldDB" id="A0A7K1Y291"/>
<sequence length="215" mass="23846">MRFIINLCVNCSVLLALTLCLPSCKKDVRKETVVYANDFESGNLANIQNGHLYSYGGGTNMGRYNASGFALDLKDLPSHDFVEISFNLYIHDSWDGNNSQGGLDGPDIWQMKVDGDTLINTTFSNSYFLQSYPDNYPAFRLPKTNARPVLLAGACIWQHEAMGSSVYDVKKLVKHSGAALYLECLDKLRQPNSPTPSCDESWSIDNISITAIETN</sequence>
<dbReference type="RefSeq" id="WP_160908386.1">
    <property type="nucleotide sequence ID" value="NZ_WVHS01000005.1"/>
</dbReference>
<keyword evidence="2" id="KW-1185">Reference proteome</keyword>
<name>A0A7K1Y291_9SPHI</name>
<comment type="caution">
    <text evidence="1">The sequence shown here is derived from an EMBL/GenBank/DDBJ whole genome shotgun (WGS) entry which is preliminary data.</text>
</comment>
<proteinExistence type="predicted"/>